<dbReference type="STRING" id="47428.A0A284S6J2"/>
<evidence type="ECO:0000313" key="3">
    <source>
        <dbReference type="Proteomes" id="UP000219338"/>
    </source>
</evidence>
<proteinExistence type="predicted"/>
<dbReference type="InterPro" id="IPR015943">
    <property type="entry name" value="WD40/YVTN_repeat-like_dom_sf"/>
</dbReference>
<gene>
    <name evidence="2" type="ORF">ARMOST_20140</name>
</gene>
<name>A0A284S6J2_ARMOS</name>
<dbReference type="AlphaFoldDB" id="A0A284S6J2"/>
<evidence type="ECO:0000313" key="2">
    <source>
        <dbReference type="EMBL" id="SJL16614.1"/>
    </source>
</evidence>
<organism evidence="2 3">
    <name type="scientific">Armillaria ostoyae</name>
    <name type="common">Armillaria root rot fungus</name>
    <dbReference type="NCBI Taxonomy" id="47428"/>
    <lineage>
        <taxon>Eukaryota</taxon>
        <taxon>Fungi</taxon>
        <taxon>Dikarya</taxon>
        <taxon>Basidiomycota</taxon>
        <taxon>Agaricomycotina</taxon>
        <taxon>Agaricomycetes</taxon>
        <taxon>Agaricomycetidae</taxon>
        <taxon>Agaricales</taxon>
        <taxon>Marasmiineae</taxon>
        <taxon>Physalacriaceae</taxon>
        <taxon>Armillaria</taxon>
    </lineage>
</organism>
<protein>
    <submittedName>
        <fullName evidence="2">Uncharacterized protein</fullName>
    </submittedName>
</protein>
<dbReference type="Gene3D" id="2.130.10.10">
    <property type="entry name" value="YVTN repeat-like/Quinoprotein amine dehydrogenase"/>
    <property type="match status" value="1"/>
</dbReference>
<feature type="compositionally biased region" description="Polar residues" evidence="1">
    <location>
        <begin position="113"/>
        <end position="125"/>
    </location>
</feature>
<reference evidence="3" key="1">
    <citation type="journal article" date="2017" name="Nat. Ecol. Evol.">
        <title>Genome expansion and lineage-specific genetic innovations in the forest pathogenic fungi Armillaria.</title>
        <authorList>
            <person name="Sipos G."/>
            <person name="Prasanna A.N."/>
            <person name="Walter M.C."/>
            <person name="O'Connor E."/>
            <person name="Balint B."/>
            <person name="Krizsan K."/>
            <person name="Kiss B."/>
            <person name="Hess J."/>
            <person name="Varga T."/>
            <person name="Slot J."/>
            <person name="Riley R."/>
            <person name="Boka B."/>
            <person name="Rigling D."/>
            <person name="Barry K."/>
            <person name="Lee J."/>
            <person name="Mihaltcheva S."/>
            <person name="LaButti K."/>
            <person name="Lipzen A."/>
            <person name="Waldron R."/>
            <person name="Moloney N.M."/>
            <person name="Sperisen C."/>
            <person name="Kredics L."/>
            <person name="Vagvoelgyi C."/>
            <person name="Patrignani A."/>
            <person name="Fitzpatrick D."/>
            <person name="Nagy I."/>
            <person name="Doyle S."/>
            <person name="Anderson J.B."/>
            <person name="Grigoriev I.V."/>
            <person name="Gueldener U."/>
            <person name="Muensterkoetter M."/>
            <person name="Nagy L.G."/>
        </authorList>
    </citation>
    <scope>NUCLEOTIDE SEQUENCE [LARGE SCALE GENOMIC DNA]</scope>
    <source>
        <strain evidence="3">C18/9</strain>
    </source>
</reference>
<dbReference type="EMBL" id="FUEG01000036">
    <property type="protein sequence ID" value="SJL16614.1"/>
    <property type="molecule type" value="Genomic_DNA"/>
</dbReference>
<sequence>MTLKEIHRTSTFTWSSSSSLPLIATGTIAGVLDGSFSNESQSEIWVLLDKNEFDLGIESQFGPKCPVIYRIRRVDVGVSTMDIILAGMENGKLRYEIQRPLLLVLAPFCGVPTTSGRSEPASQLSKPDRRDTRPTKHYGCKAVRMVVPFHGYLIPAPWDSNLRDKTRE</sequence>
<keyword evidence="3" id="KW-1185">Reference proteome</keyword>
<accession>A0A284S6J2</accession>
<feature type="region of interest" description="Disordered" evidence="1">
    <location>
        <begin position="113"/>
        <end position="135"/>
    </location>
</feature>
<dbReference type="OrthoDB" id="542917at2759"/>
<dbReference type="Proteomes" id="UP000219338">
    <property type="component" value="Unassembled WGS sequence"/>
</dbReference>
<evidence type="ECO:0000256" key="1">
    <source>
        <dbReference type="SAM" id="MobiDB-lite"/>
    </source>
</evidence>